<protein>
    <submittedName>
        <fullName evidence="8">Uncharacterized protein</fullName>
    </submittedName>
</protein>
<dbReference type="GO" id="GO:0016020">
    <property type="term" value="C:membrane"/>
    <property type="evidence" value="ECO:0007669"/>
    <property type="project" value="UniProtKB-SubCell"/>
</dbReference>
<keyword evidence="3 7" id="KW-0812">Transmembrane</keyword>
<organism evidence="8 9">
    <name type="scientific">Rhododendron simsii</name>
    <name type="common">Sims's rhododendron</name>
    <dbReference type="NCBI Taxonomy" id="118357"/>
    <lineage>
        <taxon>Eukaryota</taxon>
        <taxon>Viridiplantae</taxon>
        <taxon>Streptophyta</taxon>
        <taxon>Embryophyta</taxon>
        <taxon>Tracheophyta</taxon>
        <taxon>Spermatophyta</taxon>
        <taxon>Magnoliopsida</taxon>
        <taxon>eudicotyledons</taxon>
        <taxon>Gunneridae</taxon>
        <taxon>Pentapetalae</taxon>
        <taxon>asterids</taxon>
        <taxon>Ericales</taxon>
        <taxon>Ericaceae</taxon>
        <taxon>Ericoideae</taxon>
        <taxon>Rhodoreae</taxon>
        <taxon>Rhododendron</taxon>
    </lineage>
</organism>
<proteinExistence type="predicted"/>
<comment type="subcellular location">
    <subcellularLocation>
        <location evidence="1">Membrane</location>
        <topology evidence="1">Single-pass membrane protein</topology>
    </subcellularLocation>
</comment>
<dbReference type="SUPFAM" id="SSF52058">
    <property type="entry name" value="L domain-like"/>
    <property type="match status" value="1"/>
</dbReference>
<evidence type="ECO:0000256" key="3">
    <source>
        <dbReference type="ARBA" id="ARBA00022692"/>
    </source>
</evidence>
<evidence type="ECO:0000256" key="4">
    <source>
        <dbReference type="ARBA" id="ARBA00022737"/>
    </source>
</evidence>
<comment type="caution">
    <text evidence="8">The sequence shown here is derived from an EMBL/GenBank/DDBJ whole genome shotgun (WGS) entry which is preliminary data.</text>
</comment>
<keyword evidence="4" id="KW-0677">Repeat</keyword>
<dbReference type="InterPro" id="IPR051809">
    <property type="entry name" value="Plant_receptor-like_S/T_kinase"/>
</dbReference>
<sequence>MPKDLGGLLSLQVMNFAANQLEDDIFFISSLTNCTKLKILLVEGNLLKGSLPNSVANLSIDLRFLVLGENQLHGSIPSGIGNLLNLTVFVLAYNYFSGHVPDTIGRFHKLNKLDLQMNKFTKLPSSLGNLSALNSLYLGQNNIRGSIPLSLGNCQQLLALDLSHNNLYGLIPLEIMTLSSISISFKLGYNSLTGSLPSEVGYLKNLAEFDVSNNRLSGSIPNSLSGCLSLEVLHLEGNSFEGEIPQSLSKLRGLRELDLSRNNLTGFIPSYIGELALEKLNLSFNMLYGEVPTQGVLRNASAISIVGMDNLCGGVADLNLPPCSSSMSKTNKLSYKPKIILYVVVALMISSTLAISLFMFRRRQRVSRKKDSSKPSFEDQILRVSTTNMSSNNLRNMLLQQPIENLVSLKYL</sequence>
<keyword evidence="6 7" id="KW-0472">Membrane</keyword>
<dbReference type="AlphaFoldDB" id="A0A834G8A0"/>
<dbReference type="EMBL" id="WJXA01000011">
    <property type="protein sequence ID" value="KAF7127857.1"/>
    <property type="molecule type" value="Genomic_DNA"/>
</dbReference>
<dbReference type="InterPro" id="IPR032675">
    <property type="entry name" value="LRR_dom_sf"/>
</dbReference>
<feature type="transmembrane region" description="Helical" evidence="7">
    <location>
        <begin position="339"/>
        <end position="360"/>
    </location>
</feature>
<dbReference type="Gene3D" id="3.80.10.10">
    <property type="entry name" value="Ribonuclease Inhibitor"/>
    <property type="match status" value="1"/>
</dbReference>
<dbReference type="PROSITE" id="PS51450">
    <property type="entry name" value="LRR"/>
    <property type="match status" value="1"/>
</dbReference>
<dbReference type="GO" id="GO:0051707">
    <property type="term" value="P:response to other organism"/>
    <property type="evidence" value="ECO:0007669"/>
    <property type="project" value="UniProtKB-ARBA"/>
</dbReference>
<reference evidence="8" key="1">
    <citation type="submission" date="2019-11" db="EMBL/GenBank/DDBJ databases">
        <authorList>
            <person name="Liu Y."/>
            <person name="Hou J."/>
            <person name="Li T.-Q."/>
            <person name="Guan C.-H."/>
            <person name="Wu X."/>
            <person name="Wu H.-Z."/>
            <person name="Ling F."/>
            <person name="Zhang R."/>
            <person name="Shi X.-G."/>
            <person name="Ren J.-P."/>
            <person name="Chen E.-F."/>
            <person name="Sun J.-M."/>
        </authorList>
    </citation>
    <scope>NUCLEOTIDE SEQUENCE</scope>
    <source>
        <strain evidence="8">Adult_tree_wgs_1</strain>
        <tissue evidence="8">Leaves</tissue>
    </source>
</reference>
<accession>A0A834G8A0</accession>
<dbReference type="PANTHER" id="PTHR27008:SF543">
    <property type="entry name" value="PROTEIN KINASE DOMAIN-CONTAINING PROTEIN"/>
    <property type="match status" value="1"/>
</dbReference>
<evidence type="ECO:0000256" key="1">
    <source>
        <dbReference type="ARBA" id="ARBA00004167"/>
    </source>
</evidence>
<dbReference type="SMART" id="SM00369">
    <property type="entry name" value="LRR_TYP"/>
    <property type="match status" value="4"/>
</dbReference>
<keyword evidence="5 7" id="KW-1133">Transmembrane helix</keyword>
<dbReference type="PANTHER" id="PTHR27008">
    <property type="entry name" value="OS04G0122200 PROTEIN"/>
    <property type="match status" value="1"/>
</dbReference>
<evidence type="ECO:0000256" key="2">
    <source>
        <dbReference type="ARBA" id="ARBA00022614"/>
    </source>
</evidence>
<dbReference type="Proteomes" id="UP000626092">
    <property type="component" value="Unassembled WGS sequence"/>
</dbReference>
<evidence type="ECO:0000256" key="6">
    <source>
        <dbReference type="ARBA" id="ARBA00023136"/>
    </source>
</evidence>
<dbReference type="GO" id="GO:0006952">
    <property type="term" value="P:defense response"/>
    <property type="evidence" value="ECO:0007669"/>
    <property type="project" value="UniProtKB-ARBA"/>
</dbReference>
<keyword evidence="2" id="KW-0433">Leucine-rich repeat</keyword>
<evidence type="ECO:0000256" key="7">
    <source>
        <dbReference type="SAM" id="Phobius"/>
    </source>
</evidence>
<evidence type="ECO:0000313" key="8">
    <source>
        <dbReference type="EMBL" id="KAF7127857.1"/>
    </source>
</evidence>
<evidence type="ECO:0000256" key="5">
    <source>
        <dbReference type="ARBA" id="ARBA00022989"/>
    </source>
</evidence>
<keyword evidence="9" id="KW-1185">Reference proteome</keyword>
<dbReference type="PRINTS" id="PR00019">
    <property type="entry name" value="LEURICHRPT"/>
</dbReference>
<dbReference type="Pfam" id="PF00560">
    <property type="entry name" value="LRR_1"/>
    <property type="match status" value="7"/>
</dbReference>
<evidence type="ECO:0000313" key="9">
    <source>
        <dbReference type="Proteomes" id="UP000626092"/>
    </source>
</evidence>
<dbReference type="InterPro" id="IPR001611">
    <property type="entry name" value="Leu-rich_rpt"/>
</dbReference>
<dbReference type="FunFam" id="3.80.10.10:FF:000095">
    <property type="entry name" value="LRR receptor-like serine/threonine-protein kinase GSO1"/>
    <property type="match status" value="1"/>
</dbReference>
<gene>
    <name evidence="8" type="ORF">RHSIM_Rhsim11G0057500</name>
</gene>
<dbReference type="OrthoDB" id="676979at2759"/>
<dbReference type="InterPro" id="IPR003591">
    <property type="entry name" value="Leu-rich_rpt_typical-subtyp"/>
</dbReference>
<name>A0A834G8A0_RHOSS</name>